<accession>A0A9P6L8D2</accession>
<feature type="compositionally biased region" description="Basic and acidic residues" evidence="1">
    <location>
        <begin position="294"/>
        <end position="303"/>
    </location>
</feature>
<evidence type="ECO:0000256" key="2">
    <source>
        <dbReference type="SAM" id="Phobius"/>
    </source>
</evidence>
<organism evidence="4 5">
    <name type="scientific">Thelephora terrestris</name>
    <dbReference type="NCBI Taxonomy" id="56493"/>
    <lineage>
        <taxon>Eukaryota</taxon>
        <taxon>Fungi</taxon>
        <taxon>Dikarya</taxon>
        <taxon>Basidiomycota</taxon>
        <taxon>Agaricomycotina</taxon>
        <taxon>Agaricomycetes</taxon>
        <taxon>Thelephorales</taxon>
        <taxon>Thelephoraceae</taxon>
        <taxon>Thelephora</taxon>
    </lineage>
</organism>
<gene>
    <name evidence="4" type="ORF">BJ322DRAFT_697293</name>
</gene>
<keyword evidence="2" id="KW-0472">Membrane</keyword>
<dbReference type="AlphaFoldDB" id="A0A9P6L8D2"/>
<feature type="region of interest" description="Disordered" evidence="1">
    <location>
        <begin position="261"/>
        <end position="453"/>
    </location>
</feature>
<keyword evidence="5" id="KW-1185">Reference proteome</keyword>
<dbReference type="Proteomes" id="UP000736335">
    <property type="component" value="Unassembled WGS sequence"/>
</dbReference>
<keyword evidence="2" id="KW-0812">Transmembrane</keyword>
<name>A0A9P6L8D2_9AGAM</name>
<sequence>MAGPQQLLLHLTVLITFAFSSLAAHVSWSSPAAGAVFGPGDTLTASWTANSTTNTKGSKNSTAAFRLCEAGSQVSSNGTTGCGTAVTPLIQQSAGSYTTTFALPNVTNNVGMYLEMDDASGLKSISPNFSLSPTIGTLNGTLANTTRTELPDINENRVPVPVAALAIPLSFVGLILLCCLSLCFFHHRKLNQERAHDLQRLALAREKLGYGLKQVSPKPSGSHVIYLDSRPTSPGRKFSFKEPVKRGWSYYEDAYTPVYYNRTRSSDSTPPESPRYYHQRQHSPSHPSSRSHSRREGEPRQYTREPFYTNMDRTPMDPLERGPSLDYFQLPYGYQPTSRSKQDPRNVPAGLFRSVKSPAMHQQRDETPPHRSAQSRSAYPAPPGLGQHQSYRSERGRGDEHPHIRISRATTAATLQTRPPTPPERSSRPVPRNHQYGSREYASEPSIWEREREEEDAYVNDGLIANYLAASPTPNQNTSHVAAIPACLSPRVPAQPDRLHVRREARLLDFEKPLPSAPSRGYGYAVDEDPVYRAVSDALGRR</sequence>
<proteinExistence type="predicted"/>
<feature type="compositionally biased region" description="Basic and acidic residues" evidence="1">
    <location>
        <begin position="391"/>
        <end position="403"/>
    </location>
</feature>
<comment type="caution">
    <text evidence="4">The sequence shown here is derived from an EMBL/GenBank/DDBJ whole genome shotgun (WGS) entry which is preliminary data.</text>
</comment>
<feature type="signal peptide" evidence="3">
    <location>
        <begin position="1"/>
        <end position="23"/>
    </location>
</feature>
<dbReference type="EMBL" id="WIUZ02000005">
    <property type="protein sequence ID" value="KAF9787035.1"/>
    <property type="molecule type" value="Genomic_DNA"/>
</dbReference>
<protein>
    <submittedName>
        <fullName evidence="4">Uncharacterized protein</fullName>
    </submittedName>
</protein>
<dbReference type="OrthoDB" id="3245083at2759"/>
<evidence type="ECO:0000313" key="4">
    <source>
        <dbReference type="EMBL" id="KAF9787035.1"/>
    </source>
</evidence>
<feature type="transmembrane region" description="Helical" evidence="2">
    <location>
        <begin position="162"/>
        <end position="185"/>
    </location>
</feature>
<feature type="chain" id="PRO_5040346097" evidence="3">
    <location>
        <begin position="24"/>
        <end position="542"/>
    </location>
</feature>
<evidence type="ECO:0000256" key="3">
    <source>
        <dbReference type="SAM" id="SignalP"/>
    </source>
</evidence>
<keyword evidence="2" id="KW-1133">Transmembrane helix</keyword>
<reference evidence="4" key="1">
    <citation type="journal article" date="2020" name="Nat. Commun.">
        <title>Large-scale genome sequencing of mycorrhizal fungi provides insights into the early evolution of symbiotic traits.</title>
        <authorList>
            <person name="Miyauchi S."/>
            <person name="Kiss E."/>
            <person name="Kuo A."/>
            <person name="Drula E."/>
            <person name="Kohler A."/>
            <person name="Sanchez-Garcia M."/>
            <person name="Morin E."/>
            <person name="Andreopoulos B."/>
            <person name="Barry K.W."/>
            <person name="Bonito G."/>
            <person name="Buee M."/>
            <person name="Carver A."/>
            <person name="Chen C."/>
            <person name="Cichocki N."/>
            <person name="Clum A."/>
            <person name="Culley D."/>
            <person name="Crous P.W."/>
            <person name="Fauchery L."/>
            <person name="Girlanda M."/>
            <person name="Hayes R.D."/>
            <person name="Keri Z."/>
            <person name="LaButti K."/>
            <person name="Lipzen A."/>
            <person name="Lombard V."/>
            <person name="Magnuson J."/>
            <person name="Maillard F."/>
            <person name="Murat C."/>
            <person name="Nolan M."/>
            <person name="Ohm R.A."/>
            <person name="Pangilinan J."/>
            <person name="Pereira M.F."/>
            <person name="Perotto S."/>
            <person name="Peter M."/>
            <person name="Pfister S."/>
            <person name="Riley R."/>
            <person name="Sitrit Y."/>
            <person name="Stielow J.B."/>
            <person name="Szollosi G."/>
            <person name="Zifcakova L."/>
            <person name="Stursova M."/>
            <person name="Spatafora J.W."/>
            <person name="Tedersoo L."/>
            <person name="Vaario L.M."/>
            <person name="Yamada A."/>
            <person name="Yan M."/>
            <person name="Wang P."/>
            <person name="Xu J."/>
            <person name="Bruns T."/>
            <person name="Baldrian P."/>
            <person name="Vilgalys R."/>
            <person name="Dunand C."/>
            <person name="Henrissat B."/>
            <person name="Grigoriev I.V."/>
            <person name="Hibbett D."/>
            <person name="Nagy L.G."/>
            <person name="Martin F.M."/>
        </authorList>
    </citation>
    <scope>NUCLEOTIDE SEQUENCE</scope>
    <source>
        <strain evidence="4">UH-Tt-Lm1</strain>
    </source>
</reference>
<reference evidence="4" key="2">
    <citation type="submission" date="2020-11" db="EMBL/GenBank/DDBJ databases">
        <authorList>
            <consortium name="DOE Joint Genome Institute"/>
            <person name="Kuo A."/>
            <person name="Miyauchi S."/>
            <person name="Kiss E."/>
            <person name="Drula E."/>
            <person name="Kohler A."/>
            <person name="Sanchez-Garcia M."/>
            <person name="Andreopoulos B."/>
            <person name="Barry K.W."/>
            <person name="Bonito G."/>
            <person name="Buee M."/>
            <person name="Carver A."/>
            <person name="Chen C."/>
            <person name="Cichocki N."/>
            <person name="Clum A."/>
            <person name="Culley D."/>
            <person name="Crous P.W."/>
            <person name="Fauchery L."/>
            <person name="Girlanda M."/>
            <person name="Hayes R."/>
            <person name="Keri Z."/>
            <person name="Labutti K."/>
            <person name="Lipzen A."/>
            <person name="Lombard V."/>
            <person name="Magnuson J."/>
            <person name="Maillard F."/>
            <person name="Morin E."/>
            <person name="Murat C."/>
            <person name="Nolan M."/>
            <person name="Ohm R."/>
            <person name="Pangilinan J."/>
            <person name="Pereira M."/>
            <person name="Perotto S."/>
            <person name="Peter M."/>
            <person name="Riley R."/>
            <person name="Sitrit Y."/>
            <person name="Stielow B."/>
            <person name="Szollosi G."/>
            <person name="Zifcakova L."/>
            <person name="Stursova M."/>
            <person name="Spatafora J.W."/>
            <person name="Tedersoo L."/>
            <person name="Vaario L.-M."/>
            <person name="Yamada A."/>
            <person name="Yan M."/>
            <person name="Wang P."/>
            <person name="Xu J."/>
            <person name="Bruns T."/>
            <person name="Baldrian P."/>
            <person name="Vilgalys R."/>
            <person name="Henrissat B."/>
            <person name="Grigoriev I.V."/>
            <person name="Hibbett D."/>
            <person name="Nagy L.G."/>
            <person name="Martin F.M."/>
        </authorList>
    </citation>
    <scope>NUCLEOTIDE SEQUENCE</scope>
    <source>
        <strain evidence="4">UH-Tt-Lm1</strain>
    </source>
</reference>
<feature type="compositionally biased region" description="Basic residues" evidence="1">
    <location>
        <begin position="277"/>
        <end position="293"/>
    </location>
</feature>
<evidence type="ECO:0000256" key="1">
    <source>
        <dbReference type="SAM" id="MobiDB-lite"/>
    </source>
</evidence>
<evidence type="ECO:0000313" key="5">
    <source>
        <dbReference type="Proteomes" id="UP000736335"/>
    </source>
</evidence>
<keyword evidence="3" id="KW-0732">Signal</keyword>